<keyword evidence="2" id="KW-1185">Reference proteome</keyword>
<dbReference type="AlphaFoldDB" id="A0A7J0FJT2"/>
<reference evidence="1 2" key="1">
    <citation type="submission" date="2019-07" db="EMBL/GenBank/DDBJ databases">
        <title>De Novo Assembly of kiwifruit Actinidia rufa.</title>
        <authorList>
            <person name="Sugita-Konishi S."/>
            <person name="Sato K."/>
            <person name="Mori E."/>
            <person name="Abe Y."/>
            <person name="Kisaki G."/>
            <person name="Hamano K."/>
            <person name="Suezawa K."/>
            <person name="Otani M."/>
            <person name="Fukuda T."/>
            <person name="Manabe T."/>
            <person name="Gomi K."/>
            <person name="Tabuchi M."/>
            <person name="Akimitsu K."/>
            <person name="Kataoka I."/>
        </authorList>
    </citation>
    <scope>NUCLEOTIDE SEQUENCE [LARGE SCALE GENOMIC DNA]</scope>
    <source>
        <strain evidence="2">cv. Fuchu</strain>
    </source>
</reference>
<dbReference type="EMBL" id="BJWL01000013">
    <property type="protein sequence ID" value="GFY98955.1"/>
    <property type="molecule type" value="Genomic_DNA"/>
</dbReference>
<sequence>MVGTLPTLVASLGISSHWLSLFEIQFILNPGKELVVVPIAFSAWLTSSFNRANIYTRDIKSRISIEGLRIKFFQKSFLRSQPKLLARHCQLLEALFYLVVCLTIALAIAPNRLVLTLPASSLSNHFSPRFPKLDGNTQHIKATMWFQRAIICLNMANVGPQVGFPIVQCESSMAQTFLVGPFPRFLGRMEFAYHEGPSMTRLSTATPFAYSITQICCHPGFLALNTTRVASLYKFQRDGSLAPPDFPRKGSLASIHGGSMSLLSTRMCDISTSCTCRCLTVISRLSSPSGSNRHGLCFEVTLAVLCASASSLVPLRPGVLGNVRGLPSGLTVAGTIIAL</sequence>
<comment type="caution">
    <text evidence="1">The sequence shown here is derived from an EMBL/GenBank/DDBJ whole genome shotgun (WGS) entry which is preliminary data.</text>
</comment>
<gene>
    <name evidence="1" type="ORF">Acr_13g0003560</name>
</gene>
<organism evidence="1 2">
    <name type="scientific">Actinidia rufa</name>
    <dbReference type="NCBI Taxonomy" id="165716"/>
    <lineage>
        <taxon>Eukaryota</taxon>
        <taxon>Viridiplantae</taxon>
        <taxon>Streptophyta</taxon>
        <taxon>Embryophyta</taxon>
        <taxon>Tracheophyta</taxon>
        <taxon>Spermatophyta</taxon>
        <taxon>Magnoliopsida</taxon>
        <taxon>eudicotyledons</taxon>
        <taxon>Gunneridae</taxon>
        <taxon>Pentapetalae</taxon>
        <taxon>asterids</taxon>
        <taxon>Ericales</taxon>
        <taxon>Actinidiaceae</taxon>
        <taxon>Actinidia</taxon>
    </lineage>
</organism>
<accession>A0A7J0FJT2</accession>
<dbReference type="Proteomes" id="UP000585474">
    <property type="component" value="Unassembled WGS sequence"/>
</dbReference>
<name>A0A7J0FJT2_9ERIC</name>
<evidence type="ECO:0000313" key="1">
    <source>
        <dbReference type="EMBL" id="GFY98955.1"/>
    </source>
</evidence>
<evidence type="ECO:0000313" key="2">
    <source>
        <dbReference type="Proteomes" id="UP000585474"/>
    </source>
</evidence>
<proteinExistence type="predicted"/>
<protein>
    <submittedName>
        <fullName evidence="1">Uncharacterized protein</fullName>
    </submittedName>
</protein>